<feature type="compositionally biased region" description="Basic and acidic residues" evidence="1">
    <location>
        <begin position="185"/>
        <end position="195"/>
    </location>
</feature>
<protein>
    <submittedName>
        <fullName evidence="2">Uncharacterized protein</fullName>
    </submittedName>
</protein>
<feature type="region of interest" description="Disordered" evidence="1">
    <location>
        <begin position="155"/>
        <end position="195"/>
    </location>
</feature>
<dbReference type="Proteomes" id="UP000002194">
    <property type="component" value="Chromosome"/>
</dbReference>
<dbReference type="InterPro" id="IPR036390">
    <property type="entry name" value="WH_DNA-bd_sf"/>
</dbReference>
<dbReference type="AlphaFoldDB" id="Q728B4"/>
<dbReference type="SUPFAM" id="SSF46785">
    <property type="entry name" value="Winged helix' DNA-binding domain"/>
    <property type="match status" value="1"/>
</dbReference>
<dbReference type="Gene3D" id="1.10.10.10">
    <property type="entry name" value="Winged helix-like DNA-binding domain superfamily/Winged helix DNA-binding domain"/>
    <property type="match status" value="1"/>
</dbReference>
<gene>
    <name evidence="2" type="ordered locus">DVU_2690</name>
</gene>
<evidence type="ECO:0000313" key="2">
    <source>
        <dbReference type="EMBL" id="AAS97162.1"/>
    </source>
</evidence>
<reference evidence="2 3" key="1">
    <citation type="journal article" date="2004" name="Nat. Biotechnol.">
        <title>The genome sequence of the anaerobic, sulfate-reducing bacterium Desulfovibrio vulgaris Hildenborough.</title>
        <authorList>
            <person name="Heidelberg J.F."/>
            <person name="Seshadri R."/>
            <person name="Haveman S.A."/>
            <person name="Hemme C.L."/>
            <person name="Paulsen I.T."/>
            <person name="Kolonay J.F."/>
            <person name="Eisen J.A."/>
            <person name="Ward N."/>
            <person name="Methe B."/>
            <person name="Brinkac L.M."/>
            <person name="Daugherty S.C."/>
            <person name="Deboy R.T."/>
            <person name="Dodson R.J."/>
            <person name="Durkin A.S."/>
            <person name="Madupu R."/>
            <person name="Nelson W.C."/>
            <person name="Sullivan S.A."/>
            <person name="Fouts D."/>
            <person name="Haft D.H."/>
            <person name="Selengut J."/>
            <person name="Peterson J.D."/>
            <person name="Davidsen T.M."/>
            <person name="Zafar N."/>
            <person name="Zhou L."/>
            <person name="Radune D."/>
            <person name="Dimitrov G."/>
            <person name="Hance M."/>
            <person name="Tran K."/>
            <person name="Khouri H."/>
            <person name="Gill J."/>
            <person name="Utterback T.R."/>
            <person name="Feldblyum T.V."/>
            <person name="Wall J.D."/>
            <person name="Voordouw G."/>
            <person name="Fraser C.M."/>
        </authorList>
    </citation>
    <scope>NUCLEOTIDE SEQUENCE [LARGE SCALE GENOMIC DNA]</scope>
    <source>
        <strain evidence="3">ATCC 29579 / DSM 644 / NCIMB 8303 / VKM B-1760 / Hildenborough</strain>
    </source>
</reference>
<dbReference type="EMBL" id="AE017285">
    <property type="protein sequence ID" value="AAS97162.1"/>
    <property type="molecule type" value="Genomic_DNA"/>
</dbReference>
<accession>Q728B4</accession>
<dbReference type="PATRIC" id="fig|882.5.peg.2433"/>
<organism evidence="2 3">
    <name type="scientific">Nitratidesulfovibrio vulgaris (strain ATCC 29579 / DSM 644 / CCUG 34227 / NCIMB 8303 / VKM B-1760 / Hildenborough)</name>
    <name type="common">Desulfovibrio vulgaris</name>
    <dbReference type="NCBI Taxonomy" id="882"/>
    <lineage>
        <taxon>Bacteria</taxon>
        <taxon>Pseudomonadati</taxon>
        <taxon>Thermodesulfobacteriota</taxon>
        <taxon>Desulfovibrionia</taxon>
        <taxon>Desulfovibrionales</taxon>
        <taxon>Desulfovibrionaceae</taxon>
        <taxon>Nitratidesulfovibrio</taxon>
    </lineage>
</organism>
<name>Q728B4_NITV2</name>
<dbReference type="KEGG" id="dvu:DVU_2690"/>
<dbReference type="STRING" id="882.DVU_2690"/>
<keyword evidence="3" id="KW-1185">Reference proteome</keyword>
<dbReference type="OrthoDB" id="5453597at2"/>
<sequence>MAWYGNAILTLLADCSRTKQELADALGIKPPAVCDACKRLRANGYVQWHNGYWNITDKGWQMLASGQPLKSGPGKGNSPARGRSTLRAKAWRAMRMLEGFSLDDLLTMLCDGSEGDPSRNLTDYLRALVAAGYLMPLPRRGNGRHPQRYRLRRDRYTGPDAPAWNKPERTLTDPNTGEVFRIPRKRDSVEEAPHA</sequence>
<evidence type="ECO:0000313" key="3">
    <source>
        <dbReference type="Proteomes" id="UP000002194"/>
    </source>
</evidence>
<evidence type="ECO:0000256" key="1">
    <source>
        <dbReference type="SAM" id="MobiDB-lite"/>
    </source>
</evidence>
<dbReference type="HOGENOM" id="CLU_120391_0_0_7"/>
<dbReference type="PaxDb" id="882-DVU_2690"/>
<proteinExistence type="predicted"/>
<dbReference type="SMR" id="Q728B4"/>
<dbReference type="InterPro" id="IPR036388">
    <property type="entry name" value="WH-like_DNA-bd_sf"/>
</dbReference>
<dbReference type="EnsemblBacteria" id="AAS97162">
    <property type="protein sequence ID" value="AAS97162"/>
    <property type="gene ID" value="DVU_2690"/>
</dbReference>
<dbReference type="eggNOG" id="COG1321">
    <property type="taxonomic scope" value="Bacteria"/>
</dbReference>
<dbReference type="Pfam" id="PF13412">
    <property type="entry name" value="HTH_24"/>
    <property type="match status" value="1"/>
</dbReference>